<sequence length="65" mass="7751">MSDLDDRDRREIVDALDRESPAARTDILATVDAFRDWLRRTLHLIFLKTHDDLEPLWAWLRLAYA</sequence>
<dbReference type="Proteomes" id="UP001240236">
    <property type="component" value="Unassembled WGS sequence"/>
</dbReference>
<proteinExistence type="predicted"/>
<accession>A0AAE4B4C0</accession>
<organism evidence="1 2">
    <name type="scientific">Catenuloplanes indicus</name>
    <dbReference type="NCBI Taxonomy" id="137267"/>
    <lineage>
        <taxon>Bacteria</taxon>
        <taxon>Bacillati</taxon>
        <taxon>Actinomycetota</taxon>
        <taxon>Actinomycetes</taxon>
        <taxon>Micromonosporales</taxon>
        <taxon>Micromonosporaceae</taxon>
        <taxon>Catenuloplanes</taxon>
    </lineage>
</organism>
<reference evidence="1 2" key="1">
    <citation type="submission" date="2023-07" db="EMBL/GenBank/DDBJ databases">
        <title>Sequencing the genomes of 1000 actinobacteria strains.</title>
        <authorList>
            <person name="Klenk H.-P."/>
        </authorList>
    </citation>
    <scope>NUCLEOTIDE SEQUENCE [LARGE SCALE GENOMIC DNA]</scope>
    <source>
        <strain evidence="1 2">DSM 44709</strain>
    </source>
</reference>
<dbReference type="AlphaFoldDB" id="A0AAE4B4C0"/>
<name>A0AAE4B4C0_9ACTN</name>
<keyword evidence="2" id="KW-1185">Reference proteome</keyword>
<dbReference type="EMBL" id="JAUSUZ010000001">
    <property type="protein sequence ID" value="MDQ0371208.1"/>
    <property type="molecule type" value="Genomic_DNA"/>
</dbReference>
<comment type="caution">
    <text evidence="1">The sequence shown here is derived from an EMBL/GenBank/DDBJ whole genome shotgun (WGS) entry which is preliminary data.</text>
</comment>
<protein>
    <submittedName>
        <fullName evidence="1">Uncharacterized protein</fullName>
    </submittedName>
</protein>
<dbReference type="RefSeq" id="WP_307247798.1">
    <property type="nucleotide sequence ID" value="NZ_JAUSUZ010000001.1"/>
</dbReference>
<gene>
    <name evidence="1" type="ORF">J2S42_007877</name>
</gene>
<evidence type="ECO:0000313" key="1">
    <source>
        <dbReference type="EMBL" id="MDQ0371208.1"/>
    </source>
</evidence>
<evidence type="ECO:0000313" key="2">
    <source>
        <dbReference type="Proteomes" id="UP001240236"/>
    </source>
</evidence>